<feature type="domain" description="TonB-dependent receptor-like beta-barrel" evidence="13">
    <location>
        <begin position="398"/>
        <end position="588"/>
    </location>
</feature>
<dbReference type="InterPro" id="IPR000531">
    <property type="entry name" value="Beta-barrel_TonB"/>
</dbReference>
<comment type="similarity">
    <text evidence="10 11">Belongs to the TonB-dependent receptor family.</text>
</comment>
<accession>A0ABZ2M6I2</accession>
<dbReference type="InterPro" id="IPR039426">
    <property type="entry name" value="TonB-dep_rcpt-like"/>
</dbReference>
<evidence type="ECO:0000256" key="6">
    <source>
        <dbReference type="ARBA" id="ARBA00023077"/>
    </source>
</evidence>
<dbReference type="InterPro" id="IPR037066">
    <property type="entry name" value="Plug_dom_sf"/>
</dbReference>
<evidence type="ECO:0000256" key="7">
    <source>
        <dbReference type="ARBA" id="ARBA00023136"/>
    </source>
</evidence>
<feature type="region of interest" description="Disordered" evidence="12">
    <location>
        <begin position="1"/>
        <end position="21"/>
    </location>
</feature>
<proteinExistence type="inferred from homology"/>
<organism evidence="15 16">
    <name type="scientific">Pendulispora albinea</name>
    <dbReference type="NCBI Taxonomy" id="2741071"/>
    <lineage>
        <taxon>Bacteria</taxon>
        <taxon>Pseudomonadati</taxon>
        <taxon>Myxococcota</taxon>
        <taxon>Myxococcia</taxon>
        <taxon>Myxococcales</taxon>
        <taxon>Sorangiineae</taxon>
        <taxon>Pendulisporaceae</taxon>
        <taxon>Pendulispora</taxon>
    </lineage>
</organism>
<keyword evidence="4 10" id="KW-0812">Transmembrane</keyword>
<sequence>MRVVGDPVRAPVPPKDPGVAGSVIPRERLVGPGLEAQDVLRTQPGVAVIESGGYGAPATAAIRGATAAATPVYLGGVRLNDDVAGTADLSMVPLWLIDRVEIYRGNAPIEADRLAPGGAIFFEPRRPSKTMGGAGYYGGSWGASKGWAYQGVRAGAVRALVGVSADHATNRYPFLDDHGTLLASPRPPTWEHRQNADQTTYEGWGLARIDLGRGASIDILANGITREQGVPKLGVQQSVEARGRSERALGSIAVRLPIGTGERYVLDARTSVLVGATSYDDPRGELVLGGNELSIVGRRIEQSLGATLDLGDRLTLRPTVNLAHEAIRREPNDIPVARAHREYARLAVSAEERLLPWLTLRALASGECHRTGAKEGTTCDVLEPAGRVGFQLGQGRVRVLGNVGRYARVPTLGEVYGVSNVVHGNPDLSPETGYTVDAGVRLQTKRGAFFEGAFLDAFVFAHWSSGLIAYRRAGQGYVVPYNVGSARVAGAELLGGVAFTKILRAEVATTLLEPRDTTDGRTTVNDVLPFRSRLIAVPRLRADWKRGSRSGVSALGGELRAVYQSSRYADPAGLGVIDEQTSFDLEGYVSWFDGLLTARGRVADLGDARRTDIIGYPLPGRSVYFGLEATW</sequence>
<evidence type="ECO:0000256" key="10">
    <source>
        <dbReference type="PROSITE-ProRule" id="PRU01360"/>
    </source>
</evidence>
<dbReference type="EMBL" id="CP089984">
    <property type="protein sequence ID" value="WXB18119.1"/>
    <property type="molecule type" value="Genomic_DNA"/>
</dbReference>
<name>A0ABZ2M6I2_9BACT</name>
<dbReference type="Proteomes" id="UP001370348">
    <property type="component" value="Chromosome"/>
</dbReference>
<dbReference type="Gene3D" id="2.40.170.20">
    <property type="entry name" value="TonB-dependent receptor, beta-barrel domain"/>
    <property type="match status" value="1"/>
</dbReference>
<dbReference type="InterPro" id="IPR036942">
    <property type="entry name" value="Beta-barrel_TonB_sf"/>
</dbReference>
<keyword evidence="9 10" id="KW-0998">Cell outer membrane</keyword>
<evidence type="ECO:0000256" key="4">
    <source>
        <dbReference type="ARBA" id="ARBA00022692"/>
    </source>
</evidence>
<feature type="domain" description="TonB-dependent receptor plug" evidence="14">
    <location>
        <begin position="22"/>
        <end position="119"/>
    </location>
</feature>
<dbReference type="PROSITE" id="PS52016">
    <property type="entry name" value="TONB_DEPENDENT_REC_3"/>
    <property type="match status" value="1"/>
</dbReference>
<keyword evidence="16" id="KW-1185">Reference proteome</keyword>
<evidence type="ECO:0000259" key="13">
    <source>
        <dbReference type="Pfam" id="PF00593"/>
    </source>
</evidence>
<evidence type="ECO:0000256" key="9">
    <source>
        <dbReference type="ARBA" id="ARBA00023237"/>
    </source>
</evidence>
<keyword evidence="3 10" id="KW-1134">Transmembrane beta strand</keyword>
<evidence type="ECO:0000259" key="14">
    <source>
        <dbReference type="Pfam" id="PF07715"/>
    </source>
</evidence>
<evidence type="ECO:0000256" key="8">
    <source>
        <dbReference type="ARBA" id="ARBA00023170"/>
    </source>
</evidence>
<evidence type="ECO:0000256" key="2">
    <source>
        <dbReference type="ARBA" id="ARBA00022448"/>
    </source>
</evidence>
<keyword evidence="8 15" id="KW-0675">Receptor</keyword>
<keyword evidence="7 10" id="KW-0472">Membrane</keyword>
<dbReference type="Pfam" id="PF00593">
    <property type="entry name" value="TonB_dep_Rec_b-barrel"/>
    <property type="match status" value="1"/>
</dbReference>
<dbReference type="Pfam" id="PF07715">
    <property type="entry name" value="Plug"/>
    <property type="match status" value="1"/>
</dbReference>
<evidence type="ECO:0000256" key="12">
    <source>
        <dbReference type="SAM" id="MobiDB-lite"/>
    </source>
</evidence>
<dbReference type="InterPro" id="IPR012910">
    <property type="entry name" value="Plug_dom"/>
</dbReference>
<evidence type="ECO:0000256" key="3">
    <source>
        <dbReference type="ARBA" id="ARBA00022452"/>
    </source>
</evidence>
<reference evidence="15 16" key="1">
    <citation type="submission" date="2021-12" db="EMBL/GenBank/DDBJ databases">
        <title>Discovery of the Pendulisporaceae a myxobacterial family with distinct sporulation behavior and unique specialized metabolism.</title>
        <authorList>
            <person name="Garcia R."/>
            <person name="Popoff A."/>
            <person name="Bader C.D."/>
            <person name="Loehr J."/>
            <person name="Walesch S."/>
            <person name="Walt C."/>
            <person name="Boldt J."/>
            <person name="Bunk B."/>
            <person name="Haeckl F.J.F.P.J."/>
            <person name="Gunesch A.P."/>
            <person name="Birkelbach J."/>
            <person name="Nuebel U."/>
            <person name="Pietschmann T."/>
            <person name="Bach T."/>
            <person name="Mueller R."/>
        </authorList>
    </citation>
    <scope>NUCLEOTIDE SEQUENCE [LARGE SCALE GENOMIC DNA]</scope>
    <source>
        <strain evidence="15 16">MSr11954</strain>
    </source>
</reference>
<evidence type="ECO:0000256" key="1">
    <source>
        <dbReference type="ARBA" id="ARBA00004571"/>
    </source>
</evidence>
<protein>
    <submittedName>
        <fullName evidence="15">TonB-dependent receptor</fullName>
    </submittedName>
</protein>
<dbReference type="Gene3D" id="2.170.130.10">
    <property type="entry name" value="TonB-dependent receptor, plug domain"/>
    <property type="match status" value="1"/>
</dbReference>
<comment type="subcellular location">
    <subcellularLocation>
        <location evidence="1 10">Cell outer membrane</location>
        <topology evidence="1 10">Multi-pass membrane protein</topology>
    </subcellularLocation>
</comment>
<dbReference type="SUPFAM" id="SSF56935">
    <property type="entry name" value="Porins"/>
    <property type="match status" value="1"/>
</dbReference>
<keyword evidence="2 10" id="KW-0813">Transport</keyword>
<dbReference type="RefSeq" id="WP_394827760.1">
    <property type="nucleotide sequence ID" value="NZ_CP089984.1"/>
</dbReference>
<dbReference type="PANTHER" id="PTHR30069:SF29">
    <property type="entry name" value="HEMOGLOBIN AND HEMOGLOBIN-HAPTOGLOBIN-BINDING PROTEIN 1-RELATED"/>
    <property type="match status" value="1"/>
</dbReference>
<evidence type="ECO:0000256" key="5">
    <source>
        <dbReference type="ARBA" id="ARBA00022729"/>
    </source>
</evidence>
<gene>
    <name evidence="15" type="ORF">LZC94_12765</name>
</gene>
<dbReference type="PANTHER" id="PTHR30069">
    <property type="entry name" value="TONB-DEPENDENT OUTER MEMBRANE RECEPTOR"/>
    <property type="match status" value="1"/>
</dbReference>
<evidence type="ECO:0000256" key="11">
    <source>
        <dbReference type="RuleBase" id="RU003357"/>
    </source>
</evidence>
<evidence type="ECO:0000313" key="16">
    <source>
        <dbReference type="Proteomes" id="UP001370348"/>
    </source>
</evidence>
<keyword evidence="6 11" id="KW-0798">TonB box</keyword>
<keyword evidence="5" id="KW-0732">Signal</keyword>
<evidence type="ECO:0000313" key="15">
    <source>
        <dbReference type="EMBL" id="WXB18119.1"/>
    </source>
</evidence>